<keyword evidence="4" id="KW-0597">Phosphoprotein</keyword>
<dbReference type="SUPFAM" id="SSF51206">
    <property type="entry name" value="cAMP-binding domain-like"/>
    <property type="match status" value="2"/>
</dbReference>
<dbReference type="EC" id="3.1.1.5" evidence="3"/>
<keyword evidence="6" id="KW-0378">Hydrolase</keyword>
<dbReference type="FunFam" id="2.60.120.10:FF:000022">
    <property type="entry name" value="Patatin like phospholipase domain containing 7"/>
    <property type="match status" value="1"/>
</dbReference>
<dbReference type="GO" id="GO:0004622">
    <property type="term" value="F:phosphatidylcholine lysophospholipase activity"/>
    <property type="evidence" value="ECO:0007669"/>
    <property type="project" value="UniProtKB-EC"/>
</dbReference>
<feature type="non-terminal residue" evidence="13">
    <location>
        <position position="1"/>
    </location>
</feature>
<gene>
    <name evidence="13" type="ORF">N326_07806</name>
</gene>
<reference evidence="13 14" key="1">
    <citation type="submission" date="2014-04" db="EMBL/GenBank/DDBJ databases">
        <title>Genome evolution of avian class.</title>
        <authorList>
            <person name="Zhang G."/>
            <person name="Li C."/>
        </authorList>
    </citation>
    <scope>NUCLEOTIDE SEQUENCE [LARGE SCALE GENOMIC DNA]</scope>
    <source>
        <strain evidence="13">BGI_N326</strain>
    </source>
</reference>
<dbReference type="InterPro" id="IPR014710">
    <property type="entry name" value="RmlC-like_jellyroll"/>
</dbReference>
<feature type="domain" description="Cyclic nucleotide-binding" evidence="12">
    <location>
        <begin position="100"/>
        <end position="204"/>
    </location>
</feature>
<evidence type="ECO:0000256" key="7">
    <source>
        <dbReference type="ARBA" id="ARBA00022824"/>
    </source>
</evidence>
<evidence type="ECO:0000256" key="10">
    <source>
        <dbReference type="ARBA" id="ARBA00023098"/>
    </source>
</evidence>
<evidence type="ECO:0000256" key="6">
    <source>
        <dbReference type="ARBA" id="ARBA00022801"/>
    </source>
</evidence>
<name>A0A093J271_EURHL</name>
<sequence length="542" mass="59826">SPPSLLAGIQKGPRSDFDMAYERGRISVSLQEDSTGALAGFSRSVSHEPKERKSVTVEEQPSGIYHYNYCEDDSVTGDCPFGPYQGRQTSAIFEAAKRELVKLMKVEDPSLLNNRVLLHHAKAGTVIARQGDQDVSLHFVLWGCLHVYQRMIDKAEDVCLFLTQPGEMVGQLAVLTGEPLIFTIKANRDCTFLKISKSDFYEIMREQPSVVLSVAHPAAARQQGDKSDCTYIALNGRLRSVIQKGSGKKELIGEYGRGDLIGVVEALTRQPRATTVHAVRDTELAKLPEGTLNNIKRRYPQVVTRLIHLLSQKILGNLQQLRGPFASSSLGMASSSEPTNPTSNLSTVAVLPVCDDVPTAAFTLELKHALNAIGPTLLLTSDIIRARLGSSALDSIQEYRLSGWLAQQEDIHRIVLYQTDCTLTPWTVRCIRQADCILIVGLGDQEPALGELEQMLENTAVRALKQLVLLHREDGPSPSRTVEWLNMGCPGWSAAIRVTRRPLHPQREMYEKVFEKSADRHSDFSRLARVLTGNTIALVLGG</sequence>
<organism evidence="13 14">
    <name type="scientific">Eurypyga helias</name>
    <name type="common">Sunbittern</name>
    <name type="synonym">Ardea helias</name>
    <dbReference type="NCBI Taxonomy" id="54383"/>
    <lineage>
        <taxon>Eukaryota</taxon>
        <taxon>Metazoa</taxon>
        <taxon>Chordata</taxon>
        <taxon>Craniata</taxon>
        <taxon>Vertebrata</taxon>
        <taxon>Euteleostomi</taxon>
        <taxon>Archelosauria</taxon>
        <taxon>Archosauria</taxon>
        <taxon>Dinosauria</taxon>
        <taxon>Saurischia</taxon>
        <taxon>Theropoda</taxon>
        <taxon>Coelurosauria</taxon>
        <taxon>Aves</taxon>
        <taxon>Neognathae</taxon>
        <taxon>Neoaves</taxon>
        <taxon>Phaethontimorphae</taxon>
        <taxon>Eurypygiformes</taxon>
        <taxon>Eurypygidae</taxon>
        <taxon>Eurypyga</taxon>
    </lineage>
</organism>
<dbReference type="EMBL" id="KK571955">
    <property type="protein sequence ID" value="KFW07998.1"/>
    <property type="molecule type" value="Genomic_DNA"/>
</dbReference>
<evidence type="ECO:0000313" key="13">
    <source>
        <dbReference type="EMBL" id="KFW07998.1"/>
    </source>
</evidence>
<protein>
    <recommendedName>
        <fullName evidence="3">lysophospholipase</fullName>
        <ecNumber evidence="3">3.1.1.5</ecNumber>
    </recommendedName>
</protein>
<evidence type="ECO:0000256" key="8">
    <source>
        <dbReference type="ARBA" id="ARBA00022963"/>
    </source>
</evidence>
<keyword evidence="8" id="KW-0442">Lipid degradation</keyword>
<feature type="non-terminal residue" evidence="13">
    <location>
        <position position="542"/>
    </location>
</feature>
<evidence type="ECO:0000256" key="1">
    <source>
        <dbReference type="ARBA" id="ARBA00004389"/>
    </source>
</evidence>
<dbReference type="Gene3D" id="2.60.120.10">
    <property type="entry name" value="Jelly Rolls"/>
    <property type="match status" value="2"/>
</dbReference>
<dbReference type="Pfam" id="PF00027">
    <property type="entry name" value="cNMP_binding"/>
    <property type="match status" value="2"/>
</dbReference>
<keyword evidence="5" id="KW-0812">Transmembrane</keyword>
<proteinExistence type="inferred from homology"/>
<evidence type="ECO:0000256" key="4">
    <source>
        <dbReference type="ARBA" id="ARBA00022553"/>
    </source>
</evidence>
<dbReference type="InterPro" id="IPR050301">
    <property type="entry name" value="NTE"/>
</dbReference>
<dbReference type="PANTHER" id="PTHR14226">
    <property type="entry name" value="NEUROPATHY TARGET ESTERASE/SWISS CHEESE D.MELANOGASTER"/>
    <property type="match status" value="1"/>
</dbReference>
<dbReference type="InterPro" id="IPR018490">
    <property type="entry name" value="cNMP-bd_dom_sf"/>
</dbReference>
<evidence type="ECO:0000256" key="11">
    <source>
        <dbReference type="ARBA" id="ARBA00023136"/>
    </source>
</evidence>
<dbReference type="GO" id="GO:0005789">
    <property type="term" value="C:endoplasmic reticulum membrane"/>
    <property type="evidence" value="ECO:0007669"/>
    <property type="project" value="UniProtKB-SubCell"/>
</dbReference>
<dbReference type="Pfam" id="PF24179">
    <property type="entry name" value="NTE_Ploop"/>
    <property type="match status" value="1"/>
</dbReference>
<evidence type="ECO:0000256" key="9">
    <source>
        <dbReference type="ARBA" id="ARBA00022989"/>
    </source>
</evidence>
<keyword evidence="14" id="KW-1185">Reference proteome</keyword>
<accession>A0A093J271</accession>
<dbReference type="Proteomes" id="UP000054232">
    <property type="component" value="Unassembled WGS sequence"/>
</dbReference>
<dbReference type="PROSITE" id="PS50042">
    <property type="entry name" value="CNMP_BINDING_3"/>
    <property type="match status" value="2"/>
</dbReference>
<keyword evidence="11" id="KW-0472">Membrane</keyword>
<dbReference type="AlphaFoldDB" id="A0A093J271"/>
<dbReference type="FunFam" id="2.60.120.10:FF:000010">
    <property type="entry name" value="neuropathy target esterase isoform X1"/>
    <property type="match status" value="1"/>
</dbReference>
<evidence type="ECO:0000256" key="2">
    <source>
        <dbReference type="ARBA" id="ARBA00006636"/>
    </source>
</evidence>
<keyword evidence="7" id="KW-0256">Endoplasmic reticulum</keyword>
<keyword evidence="10" id="KW-0443">Lipid metabolism</keyword>
<evidence type="ECO:0000256" key="5">
    <source>
        <dbReference type="ARBA" id="ARBA00022692"/>
    </source>
</evidence>
<comment type="subcellular location">
    <subcellularLocation>
        <location evidence="1">Endoplasmic reticulum membrane</location>
        <topology evidence="1">Single-pass membrane protein</topology>
    </subcellularLocation>
</comment>
<dbReference type="CDD" id="cd00038">
    <property type="entry name" value="CAP_ED"/>
    <property type="match status" value="2"/>
</dbReference>
<comment type="similarity">
    <text evidence="2">Belongs to the NTE family.</text>
</comment>
<dbReference type="InterPro" id="IPR056556">
    <property type="entry name" value="NTE1_P-loop_dom"/>
</dbReference>
<dbReference type="GO" id="GO:0016042">
    <property type="term" value="P:lipid catabolic process"/>
    <property type="evidence" value="ECO:0007669"/>
    <property type="project" value="UniProtKB-KW"/>
</dbReference>
<dbReference type="PANTHER" id="PTHR14226:SF26">
    <property type="entry name" value="PATATIN-LIKE PHOSPHOLIPASE DOMAIN-CONTAINING PROTEIN 6"/>
    <property type="match status" value="1"/>
</dbReference>
<evidence type="ECO:0000256" key="3">
    <source>
        <dbReference type="ARBA" id="ARBA00013274"/>
    </source>
</evidence>
<dbReference type="InterPro" id="IPR000595">
    <property type="entry name" value="cNMP-bd_dom"/>
</dbReference>
<keyword evidence="9" id="KW-1133">Transmembrane helix</keyword>
<feature type="domain" description="Cyclic nucleotide-binding" evidence="12">
    <location>
        <begin position="222"/>
        <end position="313"/>
    </location>
</feature>
<evidence type="ECO:0000313" key="14">
    <source>
        <dbReference type="Proteomes" id="UP000054232"/>
    </source>
</evidence>
<evidence type="ECO:0000259" key="12">
    <source>
        <dbReference type="PROSITE" id="PS50042"/>
    </source>
</evidence>